<accession>H8KZ54</accession>
<dbReference type="RefSeq" id="WP_014401551.1">
    <property type="nucleotide sequence ID" value="NC_017033.1"/>
</dbReference>
<dbReference type="AlphaFoldDB" id="H8KZ54"/>
<dbReference type="EMBL" id="CP003350">
    <property type="protein sequence ID" value="AFC84545.1"/>
    <property type="molecule type" value="Genomic_DNA"/>
</dbReference>
<dbReference type="KEGG" id="fau:Fraau_0034"/>
<proteinExistence type="predicted"/>
<dbReference type="eggNOG" id="ENOG5032BCG">
    <property type="taxonomic scope" value="Bacteria"/>
</dbReference>
<sequence>MSLFKRRAAVVAARQKVQRSRRELAVPASKLLARGHEHPLTVVVAAAGAGFVLGKLDVHPLRIPGLGAALSGSVADLVAKGANLLAELGFGATES</sequence>
<dbReference type="HOGENOM" id="CLU_2368728_0_0_6"/>
<keyword evidence="2" id="KW-1185">Reference proteome</keyword>
<dbReference type="STRING" id="767434.Fraau_0034"/>
<protein>
    <recommendedName>
        <fullName evidence="3">DUF883 domain-containing protein</fullName>
    </recommendedName>
</protein>
<reference evidence="1" key="1">
    <citation type="submission" date="2012-02" db="EMBL/GenBank/DDBJ databases">
        <title>The complete genome of Frateuria aurantia DSM 6220.</title>
        <authorList>
            <consortium name="US DOE Joint Genome Institute (JGI-PGF)"/>
            <person name="Lucas S."/>
            <person name="Copeland A."/>
            <person name="Lapidus A."/>
            <person name="Glavina del Rio T."/>
            <person name="Dalin E."/>
            <person name="Tice H."/>
            <person name="Bruce D."/>
            <person name="Goodwin L."/>
            <person name="Pitluck S."/>
            <person name="Peters L."/>
            <person name="Ovchinnikova G."/>
            <person name="Teshima H."/>
            <person name="Kyrpides N."/>
            <person name="Mavromatis K."/>
            <person name="Ivanova N."/>
            <person name="Brettin T."/>
            <person name="Detter J.C."/>
            <person name="Han C."/>
            <person name="Larimer F."/>
            <person name="Land M."/>
            <person name="Hauser L."/>
            <person name="Markowitz V."/>
            <person name="Cheng J.-F."/>
            <person name="Hugenholtz P."/>
            <person name="Woyke T."/>
            <person name="Wu D."/>
            <person name="Brambilla E."/>
            <person name="Klenk H.-P."/>
            <person name="Eisen J.A."/>
        </authorList>
    </citation>
    <scope>NUCLEOTIDE SEQUENCE</scope>
    <source>
        <strain evidence="1">DSM 6220</strain>
    </source>
</reference>
<evidence type="ECO:0000313" key="1">
    <source>
        <dbReference type="EMBL" id="AFC84545.1"/>
    </source>
</evidence>
<gene>
    <name evidence="1" type="ordered locus">Fraau_0034</name>
</gene>
<evidence type="ECO:0008006" key="3">
    <source>
        <dbReference type="Google" id="ProtNLM"/>
    </source>
</evidence>
<organism evidence="1 2">
    <name type="scientific">Frateuria aurantia (strain ATCC 33424 / DSM 6220 / KCTC 2777 / LMG 1558 / NBRC 3245 / NCIMB 13370)</name>
    <name type="common">Acetobacter aurantius</name>
    <dbReference type="NCBI Taxonomy" id="767434"/>
    <lineage>
        <taxon>Bacteria</taxon>
        <taxon>Pseudomonadati</taxon>
        <taxon>Pseudomonadota</taxon>
        <taxon>Gammaproteobacteria</taxon>
        <taxon>Lysobacterales</taxon>
        <taxon>Rhodanobacteraceae</taxon>
        <taxon>Frateuria</taxon>
    </lineage>
</organism>
<dbReference type="OrthoDB" id="5958026at2"/>
<evidence type="ECO:0000313" key="2">
    <source>
        <dbReference type="Proteomes" id="UP000005234"/>
    </source>
</evidence>
<name>H8KZ54_FRAAD</name>
<dbReference type="Proteomes" id="UP000005234">
    <property type="component" value="Chromosome"/>
</dbReference>